<evidence type="ECO:0000313" key="3">
    <source>
        <dbReference type="EMBL" id="PDT24377.1"/>
    </source>
</evidence>
<gene>
    <name evidence="3" type="ORF">CO674_06670</name>
    <name evidence="2" type="ORF">RJJ65_14650</name>
</gene>
<comment type="caution">
    <text evidence="2">The sequence shown here is derived from an EMBL/GenBank/DDBJ whole genome shotgun (WGS) entry which is preliminary data.</text>
</comment>
<name>A0A2A6KHL6_9HYPH</name>
<feature type="signal peptide" evidence="1">
    <location>
        <begin position="1"/>
        <end position="23"/>
    </location>
</feature>
<proteinExistence type="predicted"/>
<dbReference type="Proteomes" id="UP001268610">
    <property type="component" value="Unassembled WGS sequence"/>
</dbReference>
<dbReference type="Proteomes" id="UP000219914">
    <property type="component" value="Unassembled WGS sequence"/>
</dbReference>
<organism evidence="2 5">
    <name type="scientific">Rhizobium hidalgonense</name>
    <dbReference type="NCBI Taxonomy" id="1538159"/>
    <lineage>
        <taxon>Bacteria</taxon>
        <taxon>Pseudomonadati</taxon>
        <taxon>Pseudomonadota</taxon>
        <taxon>Alphaproteobacteria</taxon>
        <taxon>Hyphomicrobiales</taxon>
        <taxon>Rhizobiaceae</taxon>
        <taxon>Rhizobium/Agrobacterium group</taxon>
        <taxon>Rhizobium</taxon>
    </lineage>
</organism>
<evidence type="ECO:0000256" key="1">
    <source>
        <dbReference type="SAM" id="SignalP"/>
    </source>
</evidence>
<keyword evidence="1" id="KW-0732">Signal</keyword>
<dbReference type="EMBL" id="JAVLSF010000007">
    <property type="protein sequence ID" value="MDR9773892.1"/>
    <property type="molecule type" value="Genomic_DNA"/>
</dbReference>
<reference evidence="2" key="2">
    <citation type="submission" date="2023-04" db="EMBL/GenBank/DDBJ databases">
        <title>Genomic characterization of faba bean (Vicia faba) microsymbionts in Mexican soils.</title>
        <authorList>
            <person name="Rivera Orduna F.N."/>
            <person name="Guevara-Luna J."/>
            <person name="Yan J."/>
            <person name="Arroyo-Herrera I."/>
            <person name="Li Y."/>
            <person name="Vasquez-Murrieta M.S."/>
            <person name="Wang E.T."/>
        </authorList>
    </citation>
    <scope>NUCLEOTIDE SEQUENCE</scope>
    <source>
        <strain evidence="2">CH26</strain>
    </source>
</reference>
<dbReference type="RefSeq" id="WP_097533284.1">
    <property type="nucleotide sequence ID" value="NZ_JAVLSD010000005.1"/>
</dbReference>
<evidence type="ECO:0008006" key="6">
    <source>
        <dbReference type="Google" id="ProtNLM"/>
    </source>
</evidence>
<dbReference type="AlphaFoldDB" id="A0A2A6KHL6"/>
<protein>
    <recommendedName>
        <fullName evidence="6">Porin</fullName>
    </recommendedName>
</protein>
<evidence type="ECO:0000313" key="5">
    <source>
        <dbReference type="Proteomes" id="UP001268610"/>
    </source>
</evidence>
<sequence length="169" mass="18625">MFRSLSAVTLLALSALAVFPATAGERRLDHRFPDHRFSGHRHAIHNGLFLGERAGWRNRGIRFDHAFGHRYVRERMPFLKQYSSPATNRVARGALVIIAPQAPRGDSGGTYAGSSYAYQVDGGTYVGGYGYGYYPAARPEPQAPKAKVIDVAIQDDPCTYEANVCVIRP</sequence>
<feature type="chain" id="PRO_5043154350" description="Porin" evidence="1">
    <location>
        <begin position="24"/>
        <end position="169"/>
    </location>
</feature>
<keyword evidence="4" id="KW-1185">Reference proteome</keyword>
<reference evidence="3 4" key="1">
    <citation type="submission" date="2017-09" db="EMBL/GenBank/DDBJ databases">
        <title>Comparative genomics of rhizobia isolated from Phaseolus vulgaris in China.</title>
        <authorList>
            <person name="Tong W."/>
        </authorList>
    </citation>
    <scope>NUCLEOTIDE SEQUENCE [LARGE SCALE GENOMIC DNA]</scope>
    <source>
        <strain evidence="3 4">FH14</strain>
    </source>
</reference>
<evidence type="ECO:0000313" key="4">
    <source>
        <dbReference type="Proteomes" id="UP000219914"/>
    </source>
</evidence>
<evidence type="ECO:0000313" key="2">
    <source>
        <dbReference type="EMBL" id="MDR9773892.1"/>
    </source>
</evidence>
<accession>A0A2A6KHL6</accession>
<dbReference type="EMBL" id="NWSY01000004">
    <property type="protein sequence ID" value="PDT24377.1"/>
    <property type="molecule type" value="Genomic_DNA"/>
</dbReference>